<organism evidence="2 3">
    <name type="scientific">Smittium culicis</name>
    <dbReference type="NCBI Taxonomy" id="133412"/>
    <lineage>
        <taxon>Eukaryota</taxon>
        <taxon>Fungi</taxon>
        <taxon>Fungi incertae sedis</taxon>
        <taxon>Zoopagomycota</taxon>
        <taxon>Kickxellomycotina</taxon>
        <taxon>Harpellomycetes</taxon>
        <taxon>Harpellales</taxon>
        <taxon>Legeriomycetaceae</taxon>
        <taxon>Smittium</taxon>
    </lineage>
</organism>
<gene>
    <name evidence="2" type="ORF">AYI69_g10060</name>
</gene>
<dbReference type="AlphaFoldDB" id="A0A1R1X8D0"/>
<keyword evidence="3" id="KW-1185">Reference proteome</keyword>
<evidence type="ECO:0000313" key="3">
    <source>
        <dbReference type="Proteomes" id="UP000187429"/>
    </source>
</evidence>
<reference evidence="3" key="1">
    <citation type="submission" date="2017-01" db="EMBL/GenBank/DDBJ databases">
        <authorList>
            <person name="Wang Y."/>
            <person name="White M."/>
            <person name="Kvist S."/>
            <person name="Moncalvo J.-M."/>
        </authorList>
    </citation>
    <scope>NUCLEOTIDE SEQUENCE [LARGE SCALE GENOMIC DNA]</scope>
    <source>
        <strain evidence="3">ID-206-W2</strain>
    </source>
</reference>
<feature type="compositionally biased region" description="Polar residues" evidence="1">
    <location>
        <begin position="152"/>
        <end position="165"/>
    </location>
</feature>
<evidence type="ECO:0000313" key="2">
    <source>
        <dbReference type="EMBL" id="OMJ10890.1"/>
    </source>
</evidence>
<name>A0A1R1X8D0_9FUNG</name>
<comment type="caution">
    <text evidence="2">The sequence shown here is derived from an EMBL/GenBank/DDBJ whole genome shotgun (WGS) entry which is preliminary data.</text>
</comment>
<accession>A0A1R1X8D0</accession>
<feature type="region of interest" description="Disordered" evidence="1">
    <location>
        <begin position="141"/>
        <end position="194"/>
    </location>
</feature>
<sequence length="275" mass="30972">MDKEFLRDKMRNAEPEDTYVTTRIPLADLAVYLEHIEALLSIEENVFSLAQANRPIDYYFYRRIQENPQITDDNQHVLFYNTLIVLISDIAATVNQERFRNLRNRMELPGKLLQLIEPETKPHMDQEKLEALITARIQRSNLESEQTEDAATPTSTAFNHSQKSSFRGEGVVEKGGLSRPHRGVPGKRPPRDVSVNIDQIDGEQVGSQHHREGVSDHILAKGKIREGFGGKSKKSFCRAGPLGWPKTTHTWLASTKRLEKFGEIAASPTTAGGVS</sequence>
<dbReference type="Proteomes" id="UP000187429">
    <property type="component" value="Unassembled WGS sequence"/>
</dbReference>
<protein>
    <submittedName>
        <fullName evidence="2">Uncharacterized protein</fullName>
    </submittedName>
</protein>
<proteinExistence type="predicted"/>
<evidence type="ECO:0000256" key="1">
    <source>
        <dbReference type="SAM" id="MobiDB-lite"/>
    </source>
</evidence>
<dbReference type="EMBL" id="LSSM01006375">
    <property type="protein sequence ID" value="OMJ10890.1"/>
    <property type="molecule type" value="Genomic_DNA"/>
</dbReference>